<dbReference type="Proteomes" id="UP001057375">
    <property type="component" value="Unassembled WGS sequence"/>
</dbReference>
<dbReference type="EMBL" id="BQXS01012075">
    <property type="protein sequence ID" value="GKT19606.1"/>
    <property type="molecule type" value="Genomic_DNA"/>
</dbReference>
<accession>A0ABQ5JW41</accession>
<proteinExistence type="predicted"/>
<keyword evidence="3" id="KW-1185">Reference proteome</keyword>
<comment type="caution">
    <text evidence="2">The sequence shown here is derived from an EMBL/GenBank/DDBJ whole genome shotgun (WGS) entry which is preliminary data.</text>
</comment>
<feature type="non-terminal residue" evidence="2">
    <location>
        <position position="238"/>
    </location>
</feature>
<dbReference type="Pfam" id="PF00856">
    <property type="entry name" value="SET"/>
    <property type="match status" value="1"/>
</dbReference>
<dbReference type="InterPro" id="IPR046341">
    <property type="entry name" value="SET_dom_sf"/>
</dbReference>
<dbReference type="InterPro" id="IPR001214">
    <property type="entry name" value="SET_dom"/>
</dbReference>
<evidence type="ECO:0000313" key="3">
    <source>
        <dbReference type="Proteomes" id="UP001057375"/>
    </source>
</evidence>
<protein>
    <recommendedName>
        <fullName evidence="1">SET domain-containing protein</fullName>
    </recommendedName>
</protein>
<dbReference type="PROSITE" id="PS50280">
    <property type="entry name" value="SET"/>
    <property type="match status" value="1"/>
</dbReference>
<feature type="domain" description="SET" evidence="1">
    <location>
        <begin position="117"/>
        <end position="225"/>
    </location>
</feature>
<evidence type="ECO:0000259" key="1">
    <source>
        <dbReference type="PROSITE" id="PS50280"/>
    </source>
</evidence>
<dbReference type="Gene3D" id="2.170.270.10">
    <property type="entry name" value="SET domain"/>
    <property type="match status" value="1"/>
</dbReference>
<evidence type="ECO:0000313" key="2">
    <source>
        <dbReference type="EMBL" id="GKT19606.1"/>
    </source>
</evidence>
<sequence length="238" mass="26865">MEKLPELGNVQLVAHIKTVADIMEDSDVGFVSLFGQHTTMTFGYARRAFSRMSEKQAREYMSVPINWYRPFCELIGQFKISPETFADFMYLPTLLGYSKKQPDQLPDSCIEFGGVGYPYRVKRSPIDGLGVFSRRTIFPGEYIGEYWGKQMSSTTVTGAAVSSISRYGMTFKDHKWVDAEKSFCPMKYVNHSCDPNAAFELVGHLLIFRAQKVIEPGVEITVDYSHTADTSADLLPCK</sequence>
<dbReference type="SUPFAM" id="SSF82199">
    <property type="entry name" value="SET domain"/>
    <property type="match status" value="1"/>
</dbReference>
<reference evidence="2" key="1">
    <citation type="submission" date="2022-03" db="EMBL/GenBank/DDBJ databases">
        <title>Draft genome sequence of Aduncisulcus paluster, a free-living microaerophilic Fornicata.</title>
        <authorList>
            <person name="Yuyama I."/>
            <person name="Kume K."/>
            <person name="Tamura T."/>
            <person name="Inagaki Y."/>
            <person name="Hashimoto T."/>
        </authorList>
    </citation>
    <scope>NUCLEOTIDE SEQUENCE</scope>
    <source>
        <strain evidence="2">NY0171</strain>
    </source>
</reference>
<organism evidence="2 3">
    <name type="scientific">Aduncisulcus paluster</name>
    <dbReference type="NCBI Taxonomy" id="2918883"/>
    <lineage>
        <taxon>Eukaryota</taxon>
        <taxon>Metamonada</taxon>
        <taxon>Carpediemonas-like organisms</taxon>
        <taxon>Aduncisulcus</taxon>
    </lineage>
</organism>
<name>A0ABQ5JW41_9EUKA</name>
<gene>
    <name evidence="2" type="ORF">ADUPG1_011536</name>
</gene>
<dbReference type="SMART" id="SM00317">
    <property type="entry name" value="SET"/>
    <property type="match status" value="1"/>
</dbReference>